<dbReference type="Pfam" id="PF13487">
    <property type="entry name" value="HD_5"/>
    <property type="match status" value="1"/>
</dbReference>
<dbReference type="InterPro" id="IPR003607">
    <property type="entry name" value="HD/PDEase_dom"/>
</dbReference>
<dbReference type="SMART" id="SM00471">
    <property type="entry name" value="HDc"/>
    <property type="match status" value="1"/>
</dbReference>
<reference evidence="3" key="2">
    <citation type="journal article" date="2013" name="Stand. Genomic Sci.">
        <title>Complete genome sequence of Desulfocapsa sulfexigens, a marine deltaproteobacterium specialized in disproportionating inorganic sulfur compounds.</title>
        <authorList>
            <person name="Finster K.W."/>
            <person name="Kjeldsen K.U."/>
            <person name="Kube M."/>
            <person name="Reinhardt R."/>
            <person name="Mussmann M."/>
            <person name="Amann R."/>
            <person name="Schreiber L."/>
        </authorList>
    </citation>
    <scope>NUCLEOTIDE SEQUENCE [LARGE SCALE GENOMIC DNA]</scope>
    <source>
        <strain evidence="3">DSM 10523 / SB164P1</strain>
    </source>
</reference>
<dbReference type="EMBL" id="FO203427">
    <property type="protein sequence ID" value="CCH49177.1"/>
    <property type="molecule type" value="Genomic_DNA"/>
</dbReference>
<dbReference type="InterPro" id="IPR006675">
    <property type="entry name" value="HDIG_dom"/>
</dbReference>
<dbReference type="NCBIfam" id="TIGR00277">
    <property type="entry name" value="HDIG"/>
    <property type="match status" value="1"/>
</dbReference>
<name>M1WSY3_PSEP2</name>
<evidence type="ECO:0000259" key="1">
    <source>
        <dbReference type="PROSITE" id="PS51832"/>
    </source>
</evidence>
<keyword evidence="2" id="KW-0378">Hydrolase</keyword>
<dbReference type="PANTHER" id="PTHR43155:SF2">
    <property type="entry name" value="CYCLIC DI-GMP PHOSPHODIESTERASE PA4108"/>
    <property type="match status" value="1"/>
</dbReference>
<dbReference type="SUPFAM" id="SSF109604">
    <property type="entry name" value="HD-domain/PDEase-like"/>
    <property type="match status" value="1"/>
</dbReference>
<proteinExistence type="predicted"/>
<evidence type="ECO:0000313" key="3">
    <source>
        <dbReference type="Proteomes" id="UP000011724"/>
    </source>
</evidence>
<accession>M1WSY3</accession>
<dbReference type="GO" id="GO:0016787">
    <property type="term" value="F:hydrolase activity"/>
    <property type="evidence" value="ECO:0007669"/>
    <property type="project" value="UniProtKB-KW"/>
</dbReference>
<dbReference type="InterPro" id="IPR037522">
    <property type="entry name" value="HD_GYP_dom"/>
</dbReference>
<dbReference type="CDD" id="cd00077">
    <property type="entry name" value="HDc"/>
    <property type="match status" value="1"/>
</dbReference>
<dbReference type="PATRIC" id="fig|879567.3.peg.2058"/>
<protein>
    <submittedName>
        <fullName evidence="2">Metal dependent phosphohydrolase</fullName>
    </submittedName>
</protein>
<dbReference type="PROSITE" id="PS51832">
    <property type="entry name" value="HD_GYP"/>
    <property type="match status" value="1"/>
</dbReference>
<reference evidence="2 3" key="1">
    <citation type="journal article" date="2013" name="PLoS ONE">
        <title>The first genomic and proteomic characterization of a deep-sea sulfate reducer: insights into the piezophilic lifestyle of Desulfovibrio piezophilus.</title>
        <authorList>
            <person name="Pradel N."/>
            <person name="Ji B."/>
            <person name="Gimenez G."/>
            <person name="Talla E."/>
            <person name="Lenoble P."/>
            <person name="Garel M."/>
            <person name="Tamburini C."/>
            <person name="Fourquet P."/>
            <person name="Lebrun R."/>
            <person name="Bertin P."/>
            <person name="Denis Y."/>
            <person name="Pophillat M."/>
            <person name="Barbe V."/>
            <person name="Ollivier B."/>
            <person name="Dolla A."/>
        </authorList>
    </citation>
    <scope>NUCLEOTIDE SEQUENCE [LARGE SCALE GENOMIC DNA]</scope>
    <source>
        <strain evidence="3">DSM 10523 / SB164P1</strain>
    </source>
</reference>
<dbReference type="Pfam" id="PF11871">
    <property type="entry name" value="DUF3391"/>
    <property type="match status" value="1"/>
</dbReference>
<dbReference type="AlphaFoldDB" id="M1WSY3"/>
<dbReference type="RefSeq" id="WP_015415221.1">
    <property type="nucleotide sequence ID" value="NC_020409.1"/>
</dbReference>
<evidence type="ECO:0000313" key="2">
    <source>
        <dbReference type="EMBL" id="CCH49177.1"/>
    </source>
</evidence>
<organism evidence="2 3">
    <name type="scientific">Pseudodesulfovibrio piezophilus (strain DSM 21447 / JCM 15486 / C1TLV30)</name>
    <name type="common">Desulfovibrio piezophilus</name>
    <dbReference type="NCBI Taxonomy" id="1322246"/>
    <lineage>
        <taxon>Bacteria</taxon>
        <taxon>Pseudomonadati</taxon>
        <taxon>Thermodesulfobacteriota</taxon>
        <taxon>Desulfovibrionia</taxon>
        <taxon>Desulfovibrionales</taxon>
        <taxon>Desulfovibrionaceae</taxon>
    </lineage>
</organism>
<sequence length="402" mass="44999">MIKKLPIEALRPGMSIVKLSSDVWEHMPNLYTQPGIIRSGDEVRQIKERGFEHAFVEVEVPGELSLEKGLDAILAQCDHAGPAKFRVPFEQEIEAAFMAYENAMLHVRRIVSDVKLGRAVDYDASMATIDSIVETAVRNPNTLVCLSKLSRYDDYTYTHCINVAAISVVFGEFLGLGKKQLQLLGVAGMMHDLGKIAVPENIINKRARLNEAEFDQIRHHPQYGCDILGKQLSIPGEIIDAVRDHHEKYNGSGYPNGLKSNETSPMGRIISLADVYDALTSDRAYKDAILPNRALALMYGMREQDFDPLEVQIFIKSLGIFPAGSLVRLNTGFHALVYESNPMHPLLPKVKIILDKDLRPIQSETVDLATQWHAGKDGLEIVECVDPGAYRLNLKPFLRKRR</sequence>
<keyword evidence="3" id="KW-1185">Reference proteome</keyword>
<dbReference type="PANTHER" id="PTHR43155">
    <property type="entry name" value="CYCLIC DI-GMP PHOSPHODIESTERASE PA4108-RELATED"/>
    <property type="match status" value="1"/>
</dbReference>
<dbReference type="HOGENOM" id="CLU_000445_92_1_7"/>
<dbReference type="InterPro" id="IPR021812">
    <property type="entry name" value="DUF3391"/>
</dbReference>
<gene>
    <name evidence="2" type="ordered locus">BN4_11942</name>
</gene>
<feature type="domain" description="HD-GYP" evidence="1">
    <location>
        <begin position="134"/>
        <end position="330"/>
    </location>
</feature>
<dbReference type="Proteomes" id="UP000011724">
    <property type="component" value="Chromosome"/>
</dbReference>
<dbReference type="BioCyc" id="DPIE1322246:BN4_RS09740-MONOMER"/>
<dbReference type="KEGG" id="dpi:BN4_11942"/>
<dbReference type="eggNOG" id="COG2206">
    <property type="taxonomic scope" value="Bacteria"/>
</dbReference>
<dbReference type="OrthoDB" id="9802066at2"/>
<dbReference type="Gene3D" id="1.10.3210.10">
    <property type="entry name" value="Hypothetical protein af1432"/>
    <property type="match status" value="1"/>
</dbReference>
<dbReference type="STRING" id="1322246.BN4_11942"/>